<dbReference type="GO" id="GO:0000978">
    <property type="term" value="F:RNA polymerase II cis-regulatory region sequence-specific DNA binding"/>
    <property type="evidence" value="ECO:0007669"/>
    <property type="project" value="TreeGrafter"/>
</dbReference>
<keyword evidence="3 7" id="KW-0863">Zinc-finger</keyword>
<keyword evidence="11" id="KW-1185">Reference proteome</keyword>
<feature type="domain" description="C2H2-type" evidence="9">
    <location>
        <begin position="757"/>
        <end position="786"/>
    </location>
</feature>
<proteinExistence type="predicted"/>
<dbReference type="PANTHER" id="PTHR14003">
    <property type="entry name" value="TRANSCRIPTIONAL REPRESSOR PROTEIN YY"/>
    <property type="match status" value="1"/>
</dbReference>
<keyword evidence="6" id="KW-0804">Transcription</keyword>
<evidence type="ECO:0000256" key="1">
    <source>
        <dbReference type="ARBA" id="ARBA00022723"/>
    </source>
</evidence>
<dbReference type="Gene3D" id="3.30.160.60">
    <property type="entry name" value="Classic Zinc Finger"/>
    <property type="match status" value="3"/>
</dbReference>
<organism evidence="10 11">
    <name type="scientific">Kwoniella shandongensis</name>
    <dbReference type="NCBI Taxonomy" id="1734106"/>
    <lineage>
        <taxon>Eukaryota</taxon>
        <taxon>Fungi</taxon>
        <taxon>Dikarya</taxon>
        <taxon>Basidiomycota</taxon>
        <taxon>Agaricomycotina</taxon>
        <taxon>Tremellomycetes</taxon>
        <taxon>Tremellales</taxon>
        <taxon>Cryptococcaceae</taxon>
        <taxon>Kwoniella</taxon>
    </lineage>
</organism>
<dbReference type="FunFam" id="3.30.160.60:FF:000032">
    <property type="entry name" value="Krueppel-like factor 4"/>
    <property type="match status" value="1"/>
</dbReference>
<evidence type="ECO:0000259" key="9">
    <source>
        <dbReference type="PROSITE" id="PS50157"/>
    </source>
</evidence>
<sequence>MSSPIAPPSFGEIFDTLQNTPHILSSPVQSAFPAFDPSSPFNSIRKTPNDRGLRARMRTTEGFLISPITSSQTSNSIHSLQSSSNHLSNAFPDRTRTPTLGFRPVAVAATPVQIADPDSQPNWDGMDFSGMNGEGIDMSAFDDGVPYGGSPFKAPPSQTNDNVSTPLMIPMPDPTPTQSPTAPRSASKKPRSIAGLGTPSGVHRSAKRIRQATYDANSMPVSPSAQRRRPVMEPSTSLTTSIPLSRAVSSSSIFLGPGAIAQDRNVSSSSAMTVSTSYEVMSPTLQAYNHEMMFPPVPASTSLPELMPSHPQQPSPNLSGGRSPICTPQQPAGVFYTSPETDQGVFGHSTEVQGDMNLMSQVSSMMPQSTSMASVASFPGSQGYRHNTLTTIVETPLLSQEGMSFSAPNSTHLPTQPGLPPQPQFQHMDYPPVPGLSLNYQPGLPITSQGVDIHAWSAQTYSVNNHQQQQRQQMQPQEHMQQQNAMFGFHPQHNQQMPHAPQRHASASFLNYQMRTNEVPVFPNVPRSVSAPYVHTMNNMPPAMSHSLSQGGLFGPAPPQMDGLGDFQQQQQSSQGWSRSTPVSPETPRKRQTFPPVGKRLKPGPKPKPKTPKKAKGEESDNPTSGSGIDPSLLAGPSQPPMPLKQEDHAHLAQPMSSREPSPKPALIFGPDLSSVQVMQRTASNSSQHQPQLVIQPPRSAYGAGPSGPPSAGAVGAGALNADGSNASGLPRAFLEKLYTTFLTLDGSMTGQPVKRFKCLIEGCERHFPRKSAIHSHIQTHLEDKPYVCTAEDCHAAFVRQHDLRRHMRIHSGTKPFPCPCGKGFARGDALMRHRQRGICSGSLVPRRDES</sequence>
<dbReference type="PROSITE" id="PS00028">
    <property type="entry name" value="ZINC_FINGER_C2H2_1"/>
    <property type="match status" value="2"/>
</dbReference>
<dbReference type="SMART" id="SM00355">
    <property type="entry name" value="ZnF_C2H2"/>
    <property type="match status" value="2"/>
</dbReference>
<dbReference type="GO" id="GO:0000981">
    <property type="term" value="F:DNA-binding transcription factor activity, RNA polymerase II-specific"/>
    <property type="evidence" value="ECO:0007669"/>
    <property type="project" value="TreeGrafter"/>
</dbReference>
<feature type="domain" description="C2H2-type" evidence="9">
    <location>
        <begin position="787"/>
        <end position="816"/>
    </location>
</feature>
<gene>
    <name evidence="10" type="ORF">CI109_100786</name>
</gene>
<dbReference type="Proteomes" id="UP000322225">
    <property type="component" value="Chromosome 2"/>
</dbReference>
<feature type="compositionally biased region" description="Polar residues" evidence="8">
    <location>
        <begin position="214"/>
        <end position="225"/>
    </location>
</feature>
<evidence type="ECO:0000256" key="6">
    <source>
        <dbReference type="ARBA" id="ARBA00023163"/>
    </source>
</evidence>
<dbReference type="GO" id="GO:0008270">
    <property type="term" value="F:zinc ion binding"/>
    <property type="evidence" value="ECO:0007669"/>
    <property type="project" value="UniProtKB-KW"/>
</dbReference>
<dbReference type="PANTHER" id="PTHR14003:SF19">
    <property type="entry name" value="YY2 TRANSCRIPTION FACTOR"/>
    <property type="match status" value="1"/>
</dbReference>
<dbReference type="RefSeq" id="XP_031859573.2">
    <property type="nucleotide sequence ID" value="XM_032006179.2"/>
</dbReference>
<evidence type="ECO:0000256" key="2">
    <source>
        <dbReference type="ARBA" id="ARBA00022737"/>
    </source>
</evidence>
<reference evidence="10" key="2">
    <citation type="submission" date="2024-01" db="EMBL/GenBank/DDBJ databases">
        <title>Comparative genomics of Cryptococcus and Kwoniella reveals pathogenesis evolution and contrasting modes of karyotype evolution via chromosome fusion or intercentromeric recombination.</title>
        <authorList>
            <person name="Coelho M.A."/>
            <person name="David-Palma M."/>
            <person name="Shea T."/>
            <person name="Bowers K."/>
            <person name="McGinley-Smith S."/>
            <person name="Mohammad A.W."/>
            <person name="Gnirke A."/>
            <person name="Yurkov A.M."/>
            <person name="Nowrousian M."/>
            <person name="Sun S."/>
            <person name="Cuomo C.A."/>
            <person name="Heitman J."/>
        </authorList>
    </citation>
    <scope>NUCLEOTIDE SEQUENCE</scope>
    <source>
        <strain evidence="10">CBS 12478</strain>
    </source>
</reference>
<protein>
    <recommendedName>
        <fullName evidence="9">C2H2-type domain-containing protein</fullName>
    </recommendedName>
</protein>
<dbReference type="InterPro" id="IPR013087">
    <property type="entry name" value="Znf_C2H2_type"/>
</dbReference>
<accession>A0AAJ8MUB2</accession>
<keyword evidence="1" id="KW-0479">Metal-binding</keyword>
<dbReference type="PROSITE" id="PS50157">
    <property type="entry name" value="ZINC_FINGER_C2H2_2"/>
    <property type="match status" value="2"/>
</dbReference>
<reference evidence="10" key="1">
    <citation type="submission" date="2017-08" db="EMBL/GenBank/DDBJ databases">
        <authorList>
            <person name="Cuomo C."/>
            <person name="Billmyre B."/>
            <person name="Heitman J."/>
        </authorList>
    </citation>
    <scope>NUCLEOTIDE SEQUENCE</scope>
    <source>
        <strain evidence="10">CBS 12478</strain>
    </source>
</reference>
<feature type="compositionally biased region" description="Basic residues" evidence="8">
    <location>
        <begin position="599"/>
        <end position="614"/>
    </location>
</feature>
<evidence type="ECO:0000256" key="5">
    <source>
        <dbReference type="ARBA" id="ARBA00023015"/>
    </source>
</evidence>
<feature type="region of interest" description="Disordered" evidence="8">
    <location>
        <begin position="146"/>
        <end position="238"/>
    </location>
</feature>
<evidence type="ECO:0000256" key="3">
    <source>
        <dbReference type="ARBA" id="ARBA00022771"/>
    </source>
</evidence>
<evidence type="ECO:0000256" key="8">
    <source>
        <dbReference type="SAM" id="MobiDB-lite"/>
    </source>
</evidence>
<dbReference type="GO" id="GO:0005667">
    <property type="term" value="C:transcription regulator complex"/>
    <property type="evidence" value="ECO:0007669"/>
    <property type="project" value="TreeGrafter"/>
</dbReference>
<evidence type="ECO:0000256" key="4">
    <source>
        <dbReference type="ARBA" id="ARBA00022833"/>
    </source>
</evidence>
<dbReference type="AlphaFoldDB" id="A0AAJ8MUB2"/>
<dbReference type="SUPFAM" id="SSF57667">
    <property type="entry name" value="beta-beta-alpha zinc fingers"/>
    <property type="match status" value="2"/>
</dbReference>
<name>A0AAJ8MUB2_9TREE</name>
<evidence type="ECO:0000313" key="10">
    <source>
        <dbReference type="EMBL" id="WWD16360.1"/>
    </source>
</evidence>
<evidence type="ECO:0000313" key="11">
    <source>
        <dbReference type="Proteomes" id="UP000322225"/>
    </source>
</evidence>
<keyword evidence="2" id="KW-0677">Repeat</keyword>
<feature type="compositionally biased region" description="Polar residues" evidence="8">
    <location>
        <begin position="156"/>
        <end position="165"/>
    </location>
</feature>
<dbReference type="InterPro" id="IPR036236">
    <property type="entry name" value="Znf_C2H2_sf"/>
</dbReference>
<feature type="region of interest" description="Disordered" evidence="8">
    <location>
        <begin position="544"/>
        <end position="670"/>
    </location>
</feature>
<dbReference type="EMBL" id="CP144052">
    <property type="protein sequence ID" value="WWD16360.1"/>
    <property type="molecule type" value="Genomic_DNA"/>
</dbReference>
<dbReference type="GO" id="GO:0031519">
    <property type="term" value="C:PcG protein complex"/>
    <property type="evidence" value="ECO:0007669"/>
    <property type="project" value="TreeGrafter"/>
</dbReference>
<dbReference type="GeneID" id="43590332"/>
<keyword evidence="5" id="KW-0805">Transcription regulation</keyword>
<dbReference type="KEGG" id="ksn:43590332"/>
<dbReference type="GO" id="GO:0000785">
    <property type="term" value="C:chromatin"/>
    <property type="evidence" value="ECO:0007669"/>
    <property type="project" value="TreeGrafter"/>
</dbReference>
<evidence type="ECO:0000256" key="7">
    <source>
        <dbReference type="PROSITE-ProRule" id="PRU00042"/>
    </source>
</evidence>
<dbReference type="Pfam" id="PF00096">
    <property type="entry name" value="zf-C2H2"/>
    <property type="match status" value="1"/>
</dbReference>
<keyword evidence="4" id="KW-0862">Zinc</keyword>